<evidence type="ECO:0000313" key="4">
    <source>
        <dbReference type="Proteomes" id="UP000006352"/>
    </source>
</evidence>
<dbReference type="HOGENOM" id="CLU_062080_0_0_1"/>
<accession>J4GIS5</accession>
<feature type="compositionally biased region" description="Low complexity" evidence="1">
    <location>
        <begin position="65"/>
        <end position="78"/>
    </location>
</feature>
<keyword evidence="2" id="KW-0812">Transmembrane</keyword>
<dbReference type="STRING" id="599839.J4GIS5"/>
<name>J4GIS5_9APHY</name>
<feature type="transmembrane region" description="Helical" evidence="2">
    <location>
        <begin position="176"/>
        <end position="195"/>
    </location>
</feature>
<dbReference type="Proteomes" id="UP000006352">
    <property type="component" value="Unassembled WGS sequence"/>
</dbReference>
<dbReference type="InParanoid" id="J4GIS5"/>
<dbReference type="EMBL" id="HE796903">
    <property type="protein sequence ID" value="CCL98855.1"/>
    <property type="molecule type" value="Genomic_DNA"/>
</dbReference>
<feature type="region of interest" description="Disordered" evidence="1">
    <location>
        <begin position="312"/>
        <end position="335"/>
    </location>
</feature>
<proteinExistence type="predicted"/>
<evidence type="ECO:0000256" key="2">
    <source>
        <dbReference type="SAM" id="Phobius"/>
    </source>
</evidence>
<feature type="compositionally biased region" description="Polar residues" evidence="1">
    <location>
        <begin position="313"/>
        <end position="324"/>
    </location>
</feature>
<protein>
    <submittedName>
        <fullName evidence="3">Uncharacterized protein</fullName>
    </submittedName>
</protein>
<keyword evidence="2" id="KW-0472">Membrane</keyword>
<keyword evidence="2" id="KW-1133">Transmembrane helix</keyword>
<keyword evidence="4" id="KW-1185">Reference proteome</keyword>
<dbReference type="OrthoDB" id="2596855at2759"/>
<gene>
    <name evidence="3" type="ORF">FIBRA_00861</name>
</gene>
<feature type="transmembrane region" description="Helical" evidence="2">
    <location>
        <begin position="126"/>
        <end position="149"/>
    </location>
</feature>
<feature type="compositionally biased region" description="Low complexity" evidence="1">
    <location>
        <begin position="31"/>
        <end position="43"/>
    </location>
</feature>
<feature type="region of interest" description="Disordered" evidence="1">
    <location>
        <begin position="350"/>
        <end position="370"/>
    </location>
</feature>
<sequence>MATTLSPEEERPQAGPLPSKRGEIGFREDLQCQAESSQASSASTISVTIPARHPADTPLPPLPTSSPLTASPTTSTALNPSDAPTSSDAERSPRPTSPSTASLNSTNKLTSFFNGKHIPIIWGLRITTLSVFFLQAAILGGTIAGWVVLINHLQATASATQGMNQSQNNGLTMDSALIFVYVAFGITTLVQIVFLERCIFRLRAERWAYIHPGEVLPTRRGGRGFGNSPRHPTIAFVPWNRPPLPTYAAALAQSGVGTGDVEDHMIAVPPPPAYGDRHASTLLLAGAIPDRLRRVRDSANSAASLSWVEVRRTSQGNMEQSDSRPVSYMSHDPDWEERLNADAAARLEEQLTQMEEGSVVDTPGPHSDAR</sequence>
<dbReference type="AlphaFoldDB" id="J4GIS5"/>
<dbReference type="GeneID" id="24093766"/>
<feature type="compositionally biased region" description="Basic and acidic residues" evidence="1">
    <location>
        <begin position="20"/>
        <end position="30"/>
    </location>
</feature>
<feature type="region of interest" description="Disordered" evidence="1">
    <location>
        <begin position="1"/>
        <end position="104"/>
    </location>
</feature>
<dbReference type="RefSeq" id="XP_012178138.1">
    <property type="nucleotide sequence ID" value="XM_012322748.1"/>
</dbReference>
<evidence type="ECO:0000313" key="3">
    <source>
        <dbReference type="EMBL" id="CCL98855.1"/>
    </source>
</evidence>
<evidence type="ECO:0000256" key="1">
    <source>
        <dbReference type="SAM" id="MobiDB-lite"/>
    </source>
</evidence>
<organism evidence="3 4">
    <name type="scientific">Fibroporia radiculosa</name>
    <dbReference type="NCBI Taxonomy" id="599839"/>
    <lineage>
        <taxon>Eukaryota</taxon>
        <taxon>Fungi</taxon>
        <taxon>Dikarya</taxon>
        <taxon>Basidiomycota</taxon>
        <taxon>Agaricomycotina</taxon>
        <taxon>Agaricomycetes</taxon>
        <taxon>Polyporales</taxon>
        <taxon>Fibroporiaceae</taxon>
        <taxon>Fibroporia</taxon>
    </lineage>
</organism>
<reference evidence="3 4" key="1">
    <citation type="journal article" date="2012" name="Appl. Environ. Microbiol.">
        <title>Short-read sequencing for genomic analysis of the brown rot fungus Fibroporia radiculosa.</title>
        <authorList>
            <person name="Tang J.D."/>
            <person name="Perkins A.D."/>
            <person name="Sonstegard T.S."/>
            <person name="Schroeder S.G."/>
            <person name="Burgess S.C."/>
            <person name="Diehl S.V."/>
        </authorList>
    </citation>
    <scope>NUCLEOTIDE SEQUENCE [LARGE SCALE GENOMIC DNA]</scope>
    <source>
        <strain evidence="3 4">TFFH 294</strain>
    </source>
</reference>